<keyword evidence="1" id="KW-0472">Membrane</keyword>
<feature type="transmembrane region" description="Helical" evidence="1">
    <location>
        <begin position="56"/>
        <end position="73"/>
    </location>
</feature>
<feature type="transmembrane region" description="Helical" evidence="1">
    <location>
        <begin position="79"/>
        <end position="97"/>
    </location>
</feature>
<gene>
    <name evidence="2" type="ORF">FD17_GL000523</name>
</gene>
<comment type="caution">
    <text evidence="2">The sequence shown here is derived from an EMBL/GenBank/DDBJ whole genome shotgun (WGS) entry which is preliminary data.</text>
</comment>
<dbReference type="EMBL" id="AZEA01000011">
    <property type="protein sequence ID" value="KRK88224.1"/>
    <property type="molecule type" value="Genomic_DNA"/>
</dbReference>
<keyword evidence="1" id="KW-0812">Transmembrane</keyword>
<organism evidence="2 3">
    <name type="scientific">Lentilactobacillus sunkii DSM 19904</name>
    <dbReference type="NCBI Taxonomy" id="1423808"/>
    <lineage>
        <taxon>Bacteria</taxon>
        <taxon>Bacillati</taxon>
        <taxon>Bacillota</taxon>
        <taxon>Bacilli</taxon>
        <taxon>Lactobacillales</taxon>
        <taxon>Lactobacillaceae</taxon>
        <taxon>Lentilactobacillus</taxon>
    </lineage>
</organism>
<proteinExistence type="predicted"/>
<sequence>MGARKLGTEFAVLILIIFIGAAIYYRFGSKKPSAIVGYRTPQSRSTPEKWRASQNWFYLWGIICQAVVVTVNLVMHLSILVNAIILVVYLLVISFFIESNLRKMDH</sequence>
<protein>
    <recommendedName>
        <fullName evidence="4">Integral membrane protein</fullName>
    </recommendedName>
</protein>
<reference evidence="2 3" key="1">
    <citation type="journal article" date="2015" name="Genome Announc.">
        <title>Expanding the biotechnology potential of lactobacilli through comparative genomics of 213 strains and associated genera.</title>
        <authorList>
            <person name="Sun Z."/>
            <person name="Harris H.M."/>
            <person name="McCann A."/>
            <person name="Guo C."/>
            <person name="Argimon S."/>
            <person name="Zhang W."/>
            <person name="Yang X."/>
            <person name="Jeffery I.B."/>
            <person name="Cooney J.C."/>
            <person name="Kagawa T.F."/>
            <person name="Liu W."/>
            <person name="Song Y."/>
            <person name="Salvetti E."/>
            <person name="Wrobel A."/>
            <person name="Rasinkangas P."/>
            <person name="Parkhill J."/>
            <person name="Rea M.C."/>
            <person name="O'Sullivan O."/>
            <person name="Ritari J."/>
            <person name="Douillard F.P."/>
            <person name="Paul Ross R."/>
            <person name="Yang R."/>
            <person name="Briner A.E."/>
            <person name="Felis G.E."/>
            <person name="de Vos W.M."/>
            <person name="Barrangou R."/>
            <person name="Klaenhammer T.R."/>
            <person name="Caufield P.W."/>
            <person name="Cui Y."/>
            <person name="Zhang H."/>
            <person name="O'Toole P.W."/>
        </authorList>
    </citation>
    <scope>NUCLEOTIDE SEQUENCE [LARGE SCALE GENOMIC DNA]</scope>
    <source>
        <strain evidence="2 3">DSM 19904</strain>
    </source>
</reference>
<evidence type="ECO:0008006" key="4">
    <source>
        <dbReference type="Google" id="ProtNLM"/>
    </source>
</evidence>
<dbReference type="PATRIC" id="fig|1423808.3.peg.529"/>
<keyword evidence="3" id="KW-1185">Reference proteome</keyword>
<name>A0A0R1KY28_9LACO</name>
<evidence type="ECO:0000313" key="3">
    <source>
        <dbReference type="Proteomes" id="UP000051581"/>
    </source>
</evidence>
<accession>A0A0R1KY28</accession>
<dbReference type="AlphaFoldDB" id="A0A0R1KY28"/>
<feature type="transmembrane region" description="Helical" evidence="1">
    <location>
        <begin position="6"/>
        <end position="25"/>
    </location>
</feature>
<keyword evidence="1" id="KW-1133">Transmembrane helix</keyword>
<dbReference type="Proteomes" id="UP000051581">
    <property type="component" value="Unassembled WGS sequence"/>
</dbReference>
<evidence type="ECO:0000313" key="2">
    <source>
        <dbReference type="EMBL" id="KRK88224.1"/>
    </source>
</evidence>
<evidence type="ECO:0000256" key="1">
    <source>
        <dbReference type="SAM" id="Phobius"/>
    </source>
</evidence>